<protein>
    <submittedName>
        <fullName evidence="1">Uncharacterized protein</fullName>
    </submittedName>
</protein>
<organism evidence="1 2">
    <name type="scientific">Puccinia graminis f. sp. tritici</name>
    <dbReference type="NCBI Taxonomy" id="56615"/>
    <lineage>
        <taxon>Eukaryota</taxon>
        <taxon>Fungi</taxon>
        <taxon>Dikarya</taxon>
        <taxon>Basidiomycota</taxon>
        <taxon>Pucciniomycotina</taxon>
        <taxon>Pucciniomycetes</taxon>
        <taxon>Pucciniales</taxon>
        <taxon>Pucciniaceae</taxon>
        <taxon>Puccinia</taxon>
    </lineage>
</organism>
<dbReference type="EMBL" id="VDEP01000375">
    <property type="protein sequence ID" value="KAA1093300.1"/>
    <property type="molecule type" value="Genomic_DNA"/>
</dbReference>
<evidence type="ECO:0000313" key="2">
    <source>
        <dbReference type="Proteomes" id="UP000325313"/>
    </source>
</evidence>
<dbReference type="Proteomes" id="UP000325313">
    <property type="component" value="Unassembled WGS sequence"/>
</dbReference>
<evidence type="ECO:0000313" key="1">
    <source>
        <dbReference type="EMBL" id="KAA1093300.1"/>
    </source>
</evidence>
<accession>A0A5B0NZ00</accession>
<name>A0A5B0NZ00_PUCGR</name>
<reference evidence="1 2" key="1">
    <citation type="submission" date="2019-05" db="EMBL/GenBank/DDBJ databases">
        <title>Emergence of the Ug99 lineage of the wheat stem rust pathogen through somatic hybridization.</title>
        <authorList>
            <person name="Li F."/>
            <person name="Upadhyaya N.M."/>
            <person name="Sperschneider J."/>
            <person name="Matny O."/>
            <person name="Nguyen-Phuc H."/>
            <person name="Mago R."/>
            <person name="Raley C."/>
            <person name="Miller M.E."/>
            <person name="Silverstein K.A.T."/>
            <person name="Henningsen E."/>
            <person name="Hirsch C.D."/>
            <person name="Visser B."/>
            <person name="Pretorius Z.A."/>
            <person name="Steffenson B.J."/>
            <person name="Schwessinger B."/>
            <person name="Dodds P.N."/>
            <person name="Figueroa M."/>
        </authorList>
    </citation>
    <scope>NUCLEOTIDE SEQUENCE [LARGE SCALE GENOMIC DNA]</scope>
    <source>
        <strain evidence="1 2">Ug99</strain>
    </source>
</reference>
<comment type="caution">
    <text evidence="1">The sequence shown here is derived from an EMBL/GenBank/DDBJ whole genome shotgun (WGS) entry which is preliminary data.</text>
</comment>
<proteinExistence type="predicted"/>
<dbReference type="AlphaFoldDB" id="A0A5B0NZ00"/>
<sequence length="136" mass="15545">MKLLYTTGARFRNISEVRSEMLRNMRPQGAMSWTLVQVSSPSQHFEDRPIPFRNFFEELTKLHAFEIDSEGLLRNDPERVSKNCRNNWEVSKPFPNCDSPAVALSAGFWIGTLVPYKGCAALLGHCTHCSFSIMYL</sequence>
<gene>
    <name evidence="1" type="ORF">PGTUg99_015804</name>
</gene>